<dbReference type="GO" id="GO:0006355">
    <property type="term" value="P:regulation of DNA-templated transcription"/>
    <property type="evidence" value="ECO:0007669"/>
    <property type="project" value="InterPro"/>
</dbReference>
<dbReference type="VEuPathDB" id="FungiDB:G647_03951"/>
<dbReference type="PANTHER" id="PTHR36167">
    <property type="entry name" value="C2H2 FINGER DOMAIN TRANSCRIPTION FACTOR (EUROFUNG)-RELATED"/>
    <property type="match status" value="1"/>
</dbReference>
<keyword evidence="3" id="KW-1185">Reference proteome</keyword>
<evidence type="ECO:0008006" key="4">
    <source>
        <dbReference type="Google" id="ProtNLM"/>
    </source>
</evidence>
<evidence type="ECO:0000256" key="1">
    <source>
        <dbReference type="SAM" id="MobiDB-lite"/>
    </source>
</evidence>
<reference evidence="3" key="1">
    <citation type="submission" date="2015-07" db="EMBL/GenBank/DDBJ databases">
        <authorList>
            <person name="Teixeira M.M."/>
            <person name="Souza R.C."/>
            <person name="Almeida L.G."/>
            <person name="Vicente V.A."/>
            <person name="de Hoog S."/>
            <person name="Bocca A.L."/>
            <person name="de Almeida S.R."/>
            <person name="Vasconcelos A.T."/>
            <person name="Felipe M.S."/>
        </authorList>
    </citation>
    <scope>NUCLEOTIDE SEQUENCE [LARGE SCALE GENOMIC DNA]</scope>
    <source>
        <strain evidence="3">KSF</strain>
    </source>
</reference>
<proteinExistence type="predicted"/>
<accession>A0A1C1CVK1</accession>
<dbReference type="VEuPathDB" id="FungiDB:CLCR_10214"/>
<dbReference type="Proteomes" id="UP000094526">
    <property type="component" value="Unassembled WGS sequence"/>
</dbReference>
<dbReference type="InterPro" id="IPR039327">
    <property type="entry name" value="CON7-like"/>
</dbReference>
<feature type="region of interest" description="Disordered" evidence="1">
    <location>
        <begin position="269"/>
        <end position="326"/>
    </location>
</feature>
<feature type="compositionally biased region" description="Basic and acidic residues" evidence="1">
    <location>
        <begin position="343"/>
        <end position="356"/>
    </location>
</feature>
<protein>
    <recommendedName>
        <fullName evidence="4">Fungal N-terminal domain-containing protein</fullName>
    </recommendedName>
</protein>
<sequence length="434" mass="48812">MAEAAAVASIVGIASFGIQLTKTLYEFASTVSGARDEANYIARHVDLYANVLDILTERIDDDEPILTDAAFDLIDELRYQSHEIFTTIQNLLPVPKQGKDDISFLQKVKWNFAKSRVALLVGELDYLRSTVHLLVTVIFTGKKIRSHRRRAKSGVDISSSHDSDFGRHQIKAQNALLAQREAQEKLEILEVQAARQERPLSIDTGEVYTEPSSARMDIVPITATTLAGLTQSLTAYTDPAERQRVMLQESAHVLQLLLQQWTNIRPSASESTSLEAKAEPVIHNTPNSPEDAAKHSDTRTTNPAQPKYDVIDDKHMGASSQGIDPERPQTLLSEHLEASAAGRENRAHRPIREKSSRSMPPNPCLSSPRVTEILPPGWTKSWDPLISRFRYFRQDGEEMVGVDDWELEKKVSGRVDQTMELRNPPFRLFRDSWR</sequence>
<dbReference type="PANTHER" id="PTHR36167:SF4">
    <property type="entry name" value="FUNGAL N-TERMINAL DOMAIN-CONTAINING PROTEIN"/>
    <property type="match status" value="1"/>
</dbReference>
<dbReference type="STRING" id="86049.A0A1C1CVK1"/>
<dbReference type="AlphaFoldDB" id="A0A1C1CVK1"/>
<feature type="region of interest" description="Disordered" evidence="1">
    <location>
        <begin position="339"/>
        <end position="367"/>
    </location>
</feature>
<evidence type="ECO:0000313" key="2">
    <source>
        <dbReference type="EMBL" id="OCT52557.1"/>
    </source>
</evidence>
<comment type="caution">
    <text evidence="2">The sequence shown here is derived from an EMBL/GenBank/DDBJ whole genome shotgun (WGS) entry which is preliminary data.</text>
</comment>
<dbReference type="OrthoDB" id="4121285at2759"/>
<dbReference type="EMBL" id="LGRB01000008">
    <property type="protein sequence ID" value="OCT52557.1"/>
    <property type="molecule type" value="Genomic_DNA"/>
</dbReference>
<name>A0A1C1CVK1_9EURO</name>
<gene>
    <name evidence="2" type="ORF">CLCR_10214</name>
</gene>
<evidence type="ECO:0000313" key="3">
    <source>
        <dbReference type="Proteomes" id="UP000094526"/>
    </source>
</evidence>
<organism evidence="2 3">
    <name type="scientific">Cladophialophora carrionii</name>
    <dbReference type="NCBI Taxonomy" id="86049"/>
    <lineage>
        <taxon>Eukaryota</taxon>
        <taxon>Fungi</taxon>
        <taxon>Dikarya</taxon>
        <taxon>Ascomycota</taxon>
        <taxon>Pezizomycotina</taxon>
        <taxon>Eurotiomycetes</taxon>
        <taxon>Chaetothyriomycetidae</taxon>
        <taxon>Chaetothyriales</taxon>
        <taxon>Herpotrichiellaceae</taxon>
        <taxon>Cladophialophora</taxon>
    </lineage>
</organism>